<dbReference type="Proteomes" id="UP000178170">
    <property type="component" value="Unassembled WGS sequence"/>
</dbReference>
<evidence type="ECO:0000313" key="1">
    <source>
        <dbReference type="EMBL" id="OHA64235.1"/>
    </source>
</evidence>
<gene>
    <name evidence="1" type="ORF">A2843_02200</name>
</gene>
<accession>A0A1G2QUF6</accession>
<evidence type="ECO:0000313" key="2">
    <source>
        <dbReference type="Proteomes" id="UP000178170"/>
    </source>
</evidence>
<comment type="caution">
    <text evidence="1">The sequence shown here is derived from an EMBL/GenBank/DDBJ whole genome shotgun (WGS) entry which is preliminary data.</text>
</comment>
<name>A0A1G2QUF6_9BACT</name>
<dbReference type="AlphaFoldDB" id="A0A1G2QUF6"/>
<sequence>MTKILRGYLDIHGRAIVGLKLGRGEYVSAQVDTGFNGLLLFSSSHALELDLGLPEEYDSFPGAGGTAVLAGEVTDVPYYWFDEYRTGTILVSAPPAPGSLTHRISLDEQEPMALLGTRMLRGCHLSMHFWAGTKFPVKIRKLNR</sequence>
<organism evidence="1 2">
    <name type="scientific">Candidatus Wildermuthbacteria bacterium RIFCSPHIGHO2_01_FULL_48_27b</name>
    <dbReference type="NCBI Taxonomy" id="1802447"/>
    <lineage>
        <taxon>Bacteria</taxon>
        <taxon>Candidatus Wildermuthiibacteriota</taxon>
    </lineage>
</organism>
<reference evidence="1 2" key="1">
    <citation type="journal article" date="2016" name="Nat. Commun.">
        <title>Thousands of microbial genomes shed light on interconnected biogeochemical processes in an aquifer system.</title>
        <authorList>
            <person name="Anantharaman K."/>
            <person name="Brown C.T."/>
            <person name="Hug L.A."/>
            <person name="Sharon I."/>
            <person name="Castelle C.J."/>
            <person name="Probst A.J."/>
            <person name="Thomas B.C."/>
            <person name="Singh A."/>
            <person name="Wilkins M.J."/>
            <person name="Karaoz U."/>
            <person name="Brodie E.L."/>
            <person name="Williams K.H."/>
            <person name="Hubbard S.S."/>
            <person name="Banfield J.F."/>
        </authorList>
    </citation>
    <scope>NUCLEOTIDE SEQUENCE [LARGE SCALE GENOMIC DNA]</scope>
</reference>
<proteinExistence type="predicted"/>
<evidence type="ECO:0008006" key="3">
    <source>
        <dbReference type="Google" id="ProtNLM"/>
    </source>
</evidence>
<dbReference type="EMBL" id="MHTS01000019">
    <property type="protein sequence ID" value="OHA64235.1"/>
    <property type="molecule type" value="Genomic_DNA"/>
</dbReference>
<protein>
    <recommendedName>
        <fullName evidence="3">Clan AA aspartic protease</fullName>
    </recommendedName>
</protein>